<dbReference type="AlphaFoldDB" id="A0A2S6IBQ9"/>
<gene>
    <name evidence="6" type="ORF">CLV84_1876</name>
</gene>
<feature type="transmembrane region" description="Helical" evidence="5">
    <location>
        <begin position="94"/>
        <end position="111"/>
    </location>
</feature>
<protein>
    <submittedName>
        <fullName evidence="6">Putative oxidoreductase</fullName>
    </submittedName>
</protein>
<feature type="transmembrane region" description="Helical" evidence="5">
    <location>
        <begin position="123"/>
        <end position="144"/>
    </location>
</feature>
<dbReference type="GO" id="GO:0016020">
    <property type="term" value="C:membrane"/>
    <property type="evidence" value="ECO:0007669"/>
    <property type="project" value="UniProtKB-SubCell"/>
</dbReference>
<evidence type="ECO:0000256" key="4">
    <source>
        <dbReference type="ARBA" id="ARBA00023136"/>
    </source>
</evidence>
<evidence type="ECO:0000313" key="7">
    <source>
        <dbReference type="Proteomes" id="UP000237662"/>
    </source>
</evidence>
<dbReference type="Proteomes" id="UP000237662">
    <property type="component" value="Unassembled WGS sequence"/>
</dbReference>
<accession>A0A2S6IBQ9</accession>
<name>A0A2S6IBQ9_9BACT</name>
<evidence type="ECO:0000256" key="3">
    <source>
        <dbReference type="ARBA" id="ARBA00022989"/>
    </source>
</evidence>
<feature type="transmembrane region" description="Helical" evidence="5">
    <location>
        <begin position="67"/>
        <end position="87"/>
    </location>
</feature>
<dbReference type="Pfam" id="PF07681">
    <property type="entry name" value="DoxX"/>
    <property type="match status" value="1"/>
</dbReference>
<comment type="caution">
    <text evidence="6">The sequence shown here is derived from an EMBL/GenBank/DDBJ whole genome shotgun (WGS) entry which is preliminary data.</text>
</comment>
<sequence>MEKLIEQLSLPRPRPNRTFAQMQHIFDLIGRILLSFIFFFEAYDYFAFEQLNRRAMTIYGLTWNQDFLLYGAILLLFLGGLMILLGYRMRFGALLLLVYWIPLTFIVHDFWNEGEGTEAFRLQSLFFMKNLAIMGGLLLAATHVSGKYRLRRLFATTNVRS</sequence>
<proteinExistence type="predicted"/>
<keyword evidence="3 5" id="KW-1133">Transmembrane helix</keyword>
<comment type="subcellular location">
    <subcellularLocation>
        <location evidence="1">Membrane</location>
        <topology evidence="1">Multi-pass membrane protein</topology>
    </subcellularLocation>
</comment>
<evidence type="ECO:0000313" key="6">
    <source>
        <dbReference type="EMBL" id="PPK88902.1"/>
    </source>
</evidence>
<reference evidence="6 7" key="1">
    <citation type="submission" date="2018-02" db="EMBL/GenBank/DDBJ databases">
        <title>Genomic Encyclopedia of Archaeal and Bacterial Type Strains, Phase II (KMG-II): from individual species to whole genera.</title>
        <authorList>
            <person name="Goeker M."/>
        </authorList>
    </citation>
    <scope>NUCLEOTIDE SEQUENCE [LARGE SCALE GENOMIC DNA]</scope>
    <source>
        <strain evidence="6 7">DSM 29526</strain>
    </source>
</reference>
<keyword evidence="4 5" id="KW-0472">Membrane</keyword>
<feature type="transmembrane region" description="Helical" evidence="5">
    <location>
        <begin position="28"/>
        <end position="47"/>
    </location>
</feature>
<dbReference type="EMBL" id="PTJC01000005">
    <property type="protein sequence ID" value="PPK88902.1"/>
    <property type="molecule type" value="Genomic_DNA"/>
</dbReference>
<keyword evidence="7" id="KW-1185">Reference proteome</keyword>
<evidence type="ECO:0000256" key="1">
    <source>
        <dbReference type="ARBA" id="ARBA00004141"/>
    </source>
</evidence>
<dbReference type="InterPro" id="IPR032808">
    <property type="entry name" value="DoxX"/>
</dbReference>
<evidence type="ECO:0000256" key="5">
    <source>
        <dbReference type="SAM" id="Phobius"/>
    </source>
</evidence>
<evidence type="ECO:0000256" key="2">
    <source>
        <dbReference type="ARBA" id="ARBA00022692"/>
    </source>
</evidence>
<keyword evidence="2 5" id="KW-0812">Transmembrane</keyword>
<organism evidence="6 7">
    <name type="scientific">Neolewinella xylanilytica</name>
    <dbReference type="NCBI Taxonomy" id="1514080"/>
    <lineage>
        <taxon>Bacteria</taxon>
        <taxon>Pseudomonadati</taxon>
        <taxon>Bacteroidota</taxon>
        <taxon>Saprospiria</taxon>
        <taxon>Saprospirales</taxon>
        <taxon>Lewinellaceae</taxon>
        <taxon>Neolewinella</taxon>
    </lineage>
</organism>